<proteinExistence type="predicted"/>
<dbReference type="Proteomes" id="UP001218188">
    <property type="component" value="Unassembled WGS sequence"/>
</dbReference>
<protein>
    <submittedName>
        <fullName evidence="1">Uncharacterized protein</fullName>
    </submittedName>
</protein>
<reference evidence="1" key="1">
    <citation type="submission" date="2023-03" db="EMBL/GenBank/DDBJ databases">
        <title>Massive genome expansion in bonnet fungi (Mycena s.s.) driven by repeated elements and novel gene families across ecological guilds.</title>
        <authorList>
            <consortium name="Lawrence Berkeley National Laboratory"/>
            <person name="Harder C.B."/>
            <person name="Miyauchi S."/>
            <person name="Viragh M."/>
            <person name="Kuo A."/>
            <person name="Thoen E."/>
            <person name="Andreopoulos B."/>
            <person name="Lu D."/>
            <person name="Skrede I."/>
            <person name="Drula E."/>
            <person name="Henrissat B."/>
            <person name="Morin E."/>
            <person name="Kohler A."/>
            <person name="Barry K."/>
            <person name="LaButti K."/>
            <person name="Morin E."/>
            <person name="Salamov A."/>
            <person name="Lipzen A."/>
            <person name="Mereny Z."/>
            <person name="Hegedus B."/>
            <person name="Baldrian P."/>
            <person name="Stursova M."/>
            <person name="Weitz H."/>
            <person name="Taylor A."/>
            <person name="Grigoriev I.V."/>
            <person name="Nagy L.G."/>
            <person name="Martin F."/>
            <person name="Kauserud H."/>
        </authorList>
    </citation>
    <scope>NUCLEOTIDE SEQUENCE</scope>
    <source>
        <strain evidence="1">CBHHK200</strain>
    </source>
</reference>
<accession>A0AAD6SFS4</accession>
<gene>
    <name evidence="1" type="ORF">C8F04DRAFT_1298617</name>
</gene>
<organism evidence="1 2">
    <name type="scientific">Mycena alexandri</name>
    <dbReference type="NCBI Taxonomy" id="1745969"/>
    <lineage>
        <taxon>Eukaryota</taxon>
        <taxon>Fungi</taxon>
        <taxon>Dikarya</taxon>
        <taxon>Basidiomycota</taxon>
        <taxon>Agaricomycotina</taxon>
        <taxon>Agaricomycetes</taxon>
        <taxon>Agaricomycetidae</taxon>
        <taxon>Agaricales</taxon>
        <taxon>Marasmiineae</taxon>
        <taxon>Mycenaceae</taxon>
        <taxon>Mycena</taxon>
    </lineage>
</organism>
<evidence type="ECO:0000313" key="2">
    <source>
        <dbReference type="Proteomes" id="UP001218188"/>
    </source>
</evidence>
<sequence length="299" mass="33955">MSIVVSIDVAVHDRRTTRTYKLDALKLPRWSTGLKHAGTTFLWRLDRIDLTSVSLDSHRLRLKDCEMWPGVKTQSRDSKQPYPIHVAHTNTRLIRGSHTRKASNAAPSLLKLNPIDLEYFRAIKLAPSIDALYVLGVLISLYPSWFFTQTSAGALVNLRVTGWMKSIRALLTRAFLDDEAANLEAWTNGLNLAPQYSAYICNDLDRLYSLLGLHPSRKRRPFFLPLSPATTNPCHLEIKLQILSSWRQQYCTISSTSSKGNTQSVWLLDATFHWVSATLFVGYCATCKADYYPRQDNSH</sequence>
<dbReference type="AlphaFoldDB" id="A0AAD6SFS4"/>
<evidence type="ECO:0000313" key="1">
    <source>
        <dbReference type="EMBL" id="KAJ7025976.1"/>
    </source>
</evidence>
<keyword evidence="2" id="KW-1185">Reference proteome</keyword>
<dbReference type="EMBL" id="JARJCM010000146">
    <property type="protein sequence ID" value="KAJ7025976.1"/>
    <property type="molecule type" value="Genomic_DNA"/>
</dbReference>
<name>A0AAD6SFS4_9AGAR</name>
<comment type="caution">
    <text evidence="1">The sequence shown here is derived from an EMBL/GenBank/DDBJ whole genome shotgun (WGS) entry which is preliminary data.</text>
</comment>